<evidence type="ECO:0000313" key="1">
    <source>
        <dbReference type="EMBL" id="UNO47312.1"/>
    </source>
</evidence>
<dbReference type="AlphaFoldDB" id="T0BXX4"/>
<dbReference type="eggNOG" id="COG4578">
    <property type="taxonomic scope" value="Bacteria"/>
</dbReference>
<dbReference type="KEGG" id="aaco:K1I37_11275"/>
<dbReference type="EMBL" id="CP080467">
    <property type="protein sequence ID" value="UNO47312.1"/>
    <property type="molecule type" value="Genomic_DNA"/>
</dbReference>
<accession>A0A9E6ZEU6</accession>
<reference evidence="2" key="1">
    <citation type="journal article" date="2022" name="G3 (Bethesda)">
        <title>Unveiling the complete genome sequence of Alicyclobacillus acidoterrestris DSM 3922T, a taint-producing strain.</title>
        <authorList>
            <person name="Leonardo I.C."/>
            <person name="Barreto Crespo M.T."/>
            <person name="Gaspar F.B."/>
        </authorList>
    </citation>
    <scope>NUCLEOTIDE SEQUENCE [LARGE SCALE GENOMIC DNA]</scope>
    <source>
        <strain evidence="2">DSM 3922</strain>
    </source>
</reference>
<protein>
    <submittedName>
        <fullName evidence="1">Transcriptional regulator GutM</fullName>
    </submittedName>
</protein>
<keyword evidence="2" id="KW-1185">Reference proteome</keyword>
<dbReference type="STRING" id="1356854.N007_08295"/>
<dbReference type="Proteomes" id="UP000829401">
    <property type="component" value="Chromosome"/>
</dbReference>
<dbReference type="InterPro" id="IPR009693">
    <property type="entry name" value="Glucitol_operon_activator"/>
</dbReference>
<dbReference type="OrthoDB" id="2854696at2"/>
<gene>
    <name evidence="1" type="ORF">K1I37_11275</name>
</gene>
<evidence type="ECO:0000313" key="2">
    <source>
        <dbReference type="Proteomes" id="UP000829401"/>
    </source>
</evidence>
<name>T0BXX4_ALIAG</name>
<organism evidence="1 2">
    <name type="scientific">Alicyclobacillus acidoterrestris (strain ATCC 49025 / DSM 3922 / CIP 106132 / NCIMB 13137 / GD3B)</name>
    <dbReference type="NCBI Taxonomy" id="1356854"/>
    <lineage>
        <taxon>Bacteria</taxon>
        <taxon>Bacillati</taxon>
        <taxon>Bacillota</taxon>
        <taxon>Bacilli</taxon>
        <taxon>Bacillales</taxon>
        <taxon>Alicyclobacillaceae</taxon>
        <taxon>Alicyclobacillus</taxon>
    </lineage>
</organism>
<proteinExistence type="predicted"/>
<dbReference type="RefSeq" id="WP_021296722.1">
    <property type="nucleotide sequence ID" value="NZ_AURB01000134.1"/>
</dbReference>
<sequence>MHTGNLIILVGSAWILQYILTWFQLQHYRKTMRKLVTEYQGQAQYALFSGVCRKALGRGAIVIAIIDQHEIVHRCEVLSGISVFAKFKPLPVQVGKTLGEIGEEANHILVQKRGVSAKQKSQAKALLMIVENAQRSYAEKRLQAGRGLRTQKAIP</sequence>
<dbReference type="Pfam" id="PF06923">
    <property type="entry name" value="GutM"/>
    <property type="match status" value="1"/>
</dbReference>
<accession>T0BXX4</accession>